<evidence type="ECO:0000313" key="3">
    <source>
        <dbReference type="Proteomes" id="UP000664357"/>
    </source>
</evidence>
<feature type="transmembrane region" description="Helical" evidence="1">
    <location>
        <begin position="33"/>
        <end position="56"/>
    </location>
</feature>
<reference evidence="2 3" key="1">
    <citation type="submission" date="2024-02" db="EMBL/GenBank/DDBJ databases">
        <title>The Genome Sequence of Enterococcus sp. DIV0159.</title>
        <authorList>
            <person name="Earl A."/>
            <person name="Manson A."/>
            <person name="Gilmore M."/>
            <person name="Sanders J."/>
            <person name="Shea T."/>
            <person name="Howe W."/>
            <person name="Livny J."/>
            <person name="Cuomo C."/>
            <person name="Neafsey D."/>
            <person name="Birren B."/>
        </authorList>
    </citation>
    <scope>NUCLEOTIDE SEQUENCE [LARGE SCALE GENOMIC DNA]</scope>
    <source>
        <strain evidence="2 3">665A</strain>
    </source>
</reference>
<dbReference type="Proteomes" id="UP000664357">
    <property type="component" value="Unassembled WGS sequence"/>
</dbReference>
<keyword evidence="1" id="KW-1133">Transmembrane helix</keyword>
<proteinExistence type="predicted"/>
<feature type="transmembrane region" description="Helical" evidence="1">
    <location>
        <begin position="6"/>
        <end position="21"/>
    </location>
</feature>
<dbReference type="RefSeq" id="WP_207700654.1">
    <property type="nucleotide sequence ID" value="NZ_JAFREL020000001.1"/>
</dbReference>
<evidence type="ECO:0000313" key="2">
    <source>
        <dbReference type="EMBL" id="MEO1768890.1"/>
    </source>
</evidence>
<gene>
    <name evidence="2" type="ORF">JZO67_000829</name>
</gene>
<comment type="caution">
    <text evidence="2">The sequence shown here is derived from an EMBL/GenBank/DDBJ whole genome shotgun (WGS) entry which is preliminary data.</text>
</comment>
<evidence type="ECO:0000256" key="1">
    <source>
        <dbReference type="SAM" id="Phobius"/>
    </source>
</evidence>
<accession>A0ABV0ELR5</accession>
<name>A0ABV0ELR5_9ENTE</name>
<keyword evidence="3" id="KW-1185">Reference proteome</keyword>
<sequence>MFLLRILLLIVLIGLIVYINNKKQTLPRNYRWLLIAAIICIIIIEIATSSVATSFLQGLMDGLTQ</sequence>
<organism evidence="2 3">
    <name type="scientific">Candidatus Enterococcus ferrettii</name>
    <dbReference type="NCBI Taxonomy" id="2815324"/>
    <lineage>
        <taxon>Bacteria</taxon>
        <taxon>Bacillati</taxon>
        <taxon>Bacillota</taxon>
        <taxon>Bacilli</taxon>
        <taxon>Lactobacillales</taxon>
        <taxon>Enterococcaceae</taxon>
        <taxon>Enterococcus</taxon>
    </lineage>
</organism>
<keyword evidence="1" id="KW-0812">Transmembrane</keyword>
<dbReference type="EMBL" id="JAFREL020000001">
    <property type="protein sequence ID" value="MEO1768890.1"/>
    <property type="molecule type" value="Genomic_DNA"/>
</dbReference>
<protein>
    <submittedName>
        <fullName evidence="2">Uncharacterized protein</fullName>
    </submittedName>
</protein>
<keyword evidence="1" id="KW-0472">Membrane</keyword>